<feature type="compositionally biased region" description="Basic and acidic residues" evidence="4">
    <location>
        <begin position="232"/>
        <end position="247"/>
    </location>
</feature>
<dbReference type="RefSeq" id="WP_114812518.1">
    <property type="nucleotide sequence ID" value="NZ_CP139965.1"/>
</dbReference>
<dbReference type="EMBL" id="CP139965">
    <property type="protein sequence ID" value="WQD77737.1"/>
    <property type="molecule type" value="Genomic_DNA"/>
</dbReference>
<dbReference type="InterPro" id="IPR017785">
    <property type="entry name" value="Choline-sulfatase"/>
</dbReference>
<dbReference type="GO" id="GO:0047753">
    <property type="term" value="F:choline-sulfatase activity"/>
    <property type="evidence" value="ECO:0007669"/>
    <property type="project" value="UniProtKB-EC"/>
</dbReference>
<dbReference type="InterPro" id="IPR025863">
    <property type="entry name" value="Choline_sulf_C_dom"/>
</dbReference>
<dbReference type="NCBIfam" id="TIGR03417">
    <property type="entry name" value="chol_sulfatase"/>
    <property type="match status" value="1"/>
</dbReference>
<comment type="similarity">
    <text evidence="1">Belongs to the sulfatase family.</text>
</comment>
<dbReference type="Pfam" id="PF12411">
    <property type="entry name" value="Choline_sulf_C"/>
    <property type="match status" value="1"/>
</dbReference>
<accession>A0ABZ0WK55</accession>
<evidence type="ECO:0000256" key="3">
    <source>
        <dbReference type="ARBA" id="ARBA00022801"/>
    </source>
</evidence>
<keyword evidence="8" id="KW-1185">Reference proteome</keyword>
<dbReference type="PROSITE" id="PS00149">
    <property type="entry name" value="SULFATASE_2"/>
    <property type="match status" value="1"/>
</dbReference>
<feature type="region of interest" description="Disordered" evidence="4">
    <location>
        <begin position="225"/>
        <end position="254"/>
    </location>
</feature>
<dbReference type="EC" id="3.1.6.6" evidence="7"/>
<dbReference type="InterPro" id="IPR017850">
    <property type="entry name" value="Alkaline_phosphatase_core_sf"/>
</dbReference>
<dbReference type="Gene3D" id="3.40.720.10">
    <property type="entry name" value="Alkaline Phosphatase, subunit A"/>
    <property type="match status" value="1"/>
</dbReference>
<sequence length="520" mass="58725">MSSGRKPNILVLMADQMTPFALRAYGHRLSITPRIDALAREGVVFDAAYCASPLCAPARFSMLAGKLPSQIGAYDNAAEFPAQTLTFAHYLRAEGYRTILAGKMHFCGADQLHGFEERLTTDIYPADFGWVPDWTQPEVRPSWYHNMSSVLDAGPCVRTNQLDFDDEVTFTSRQKLFDIVRERAAGRDDRPFCLVASLTHPHDPYAISQPYWDLYRDEDIDLPRTSLTFDESDPHSQRLRHVSETDRTPPTQEQVRRARHAYYGALSYVDAQFGAILDALQQTGLADDTIVVLTSDHGDMLGERGLWYKMTFFEGGVRVPLIVHAPQRFAPHRVAAPVSHLDLLPTLVELATGEPRKEWPDAIDGTSLVPQLHGQLGERSEGLAIGEYLAEGAIAPMVMVRRGDYKFIHSPVDPDQLYDLARDPQELHNLAQEASFAPLMASLRAELAERWNLTALHEDVLASQRRRRFHFEATTRGRIQSWDWQPFTDASQRYMRNHIELDTLEALARFPRVPAGSSTR</sequence>
<reference evidence="7 8" key="1">
    <citation type="submission" date="2023-12" db="EMBL/GenBank/DDBJ databases">
        <title>Genome sequencing and assembly of bacterial species from a model synthetic community.</title>
        <authorList>
            <person name="Hogle S.L."/>
        </authorList>
    </citation>
    <scope>NUCLEOTIDE SEQUENCE [LARGE SCALE GENOMIC DNA]</scope>
    <source>
        <strain evidence="7 8">HAMBI 2494</strain>
    </source>
</reference>
<name>A0ABZ0WK55_9BURK</name>
<evidence type="ECO:0000256" key="1">
    <source>
        <dbReference type="ARBA" id="ARBA00008779"/>
    </source>
</evidence>
<evidence type="ECO:0000259" key="5">
    <source>
        <dbReference type="Pfam" id="PF00884"/>
    </source>
</evidence>
<feature type="domain" description="Choline sulfatase enzyme C-terminal" evidence="6">
    <location>
        <begin position="458"/>
        <end position="510"/>
    </location>
</feature>
<dbReference type="CDD" id="cd16032">
    <property type="entry name" value="choline-sulfatase"/>
    <property type="match status" value="1"/>
</dbReference>
<keyword evidence="2" id="KW-0479">Metal-binding</keyword>
<dbReference type="InterPro" id="IPR000917">
    <property type="entry name" value="Sulfatase_N"/>
</dbReference>
<evidence type="ECO:0000256" key="4">
    <source>
        <dbReference type="SAM" id="MobiDB-lite"/>
    </source>
</evidence>
<evidence type="ECO:0000256" key="2">
    <source>
        <dbReference type="ARBA" id="ARBA00022723"/>
    </source>
</evidence>
<protein>
    <submittedName>
        <fullName evidence="7">Choline-sulfatase</fullName>
        <ecNumber evidence="7">3.1.6.6</ecNumber>
    </submittedName>
</protein>
<evidence type="ECO:0000259" key="6">
    <source>
        <dbReference type="Pfam" id="PF12411"/>
    </source>
</evidence>
<feature type="domain" description="Sulfatase N-terminal" evidence="5">
    <location>
        <begin position="7"/>
        <end position="351"/>
    </location>
</feature>
<organism evidence="7 8">
    <name type="scientific">Paraburkholderia kururiensis</name>
    <dbReference type="NCBI Taxonomy" id="984307"/>
    <lineage>
        <taxon>Bacteria</taxon>
        <taxon>Pseudomonadati</taxon>
        <taxon>Pseudomonadota</taxon>
        <taxon>Betaproteobacteria</taxon>
        <taxon>Burkholderiales</taxon>
        <taxon>Burkholderiaceae</taxon>
        <taxon>Paraburkholderia</taxon>
    </lineage>
</organism>
<dbReference type="PROSITE" id="PS00523">
    <property type="entry name" value="SULFATASE_1"/>
    <property type="match status" value="1"/>
</dbReference>
<evidence type="ECO:0000313" key="7">
    <source>
        <dbReference type="EMBL" id="WQD77737.1"/>
    </source>
</evidence>
<proteinExistence type="inferred from homology"/>
<dbReference type="Pfam" id="PF00884">
    <property type="entry name" value="Sulfatase"/>
    <property type="match status" value="1"/>
</dbReference>
<keyword evidence="3 7" id="KW-0378">Hydrolase</keyword>
<dbReference type="SUPFAM" id="SSF53649">
    <property type="entry name" value="Alkaline phosphatase-like"/>
    <property type="match status" value="1"/>
</dbReference>
<dbReference type="PANTHER" id="PTHR45953">
    <property type="entry name" value="IDURONATE 2-SULFATASE"/>
    <property type="match status" value="1"/>
</dbReference>
<dbReference type="PANTHER" id="PTHR45953:SF1">
    <property type="entry name" value="IDURONATE 2-SULFATASE"/>
    <property type="match status" value="1"/>
</dbReference>
<gene>
    <name evidence="7" type="primary">betC</name>
    <name evidence="7" type="ORF">U0042_27465</name>
</gene>
<dbReference type="Proteomes" id="UP001325479">
    <property type="component" value="Chromosome"/>
</dbReference>
<evidence type="ECO:0000313" key="8">
    <source>
        <dbReference type="Proteomes" id="UP001325479"/>
    </source>
</evidence>
<dbReference type="InterPro" id="IPR024607">
    <property type="entry name" value="Sulfatase_CS"/>
</dbReference>